<evidence type="ECO:0000256" key="1">
    <source>
        <dbReference type="SAM" id="Phobius"/>
    </source>
</evidence>
<gene>
    <name evidence="2" type="ORF">ACFFNY_16140</name>
</gene>
<organism evidence="2 3">
    <name type="scientific">Paenibacillus hodogayensis</name>
    <dbReference type="NCBI Taxonomy" id="279208"/>
    <lineage>
        <taxon>Bacteria</taxon>
        <taxon>Bacillati</taxon>
        <taxon>Bacillota</taxon>
        <taxon>Bacilli</taxon>
        <taxon>Bacillales</taxon>
        <taxon>Paenibacillaceae</taxon>
        <taxon>Paenibacillus</taxon>
    </lineage>
</organism>
<dbReference type="RefSeq" id="WP_344902376.1">
    <property type="nucleotide sequence ID" value="NZ_BAAAYO010000001.1"/>
</dbReference>
<keyword evidence="1" id="KW-0472">Membrane</keyword>
<evidence type="ECO:0000313" key="2">
    <source>
        <dbReference type="EMBL" id="MFB9753096.1"/>
    </source>
</evidence>
<keyword evidence="1" id="KW-0812">Transmembrane</keyword>
<protein>
    <submittedName>
        <fullName evidence="2">Uncharacterized protein</fullName>
    </submittedName>
</protein>
<dbReference type="Proteomes" id="UP001589619">
    <property type="component" value="Unassembled WGS sequence"/>
</dbReference>
<dbReference type="EMBL" id="JBHMAG010000012">
    <property type="protein sequence ID" value="MFB9753096.1"/>
    <property type="molecule type" value="Genomic_DNA"/>
</dbReference>
<comment type="caution">
    <text evidence="2">The sequence shown here is derived from an EMBL/GenBank/DDBJ whole genome shotgun (WGS) entry which is preliminary data.</text>
</comment>
<feature type="transmembrane region" description="Helical" evidence="1">
    <location>
        <begin position="6"/>
        <end position="25"/>
    </location>
</feature>
<evidence type="ECO:0000313" key="3">
    <source>
        <dbReference type="Proteomes" id="UP001589619"/>
    </source>
</evidence>
<proteinExistence type="predicted"/>
<keyword evidence="3" id="KW-1185">Reference proteome</keyword>
<reference evidence="2 3" key="1">
    <citation type="submission" date="2024-09" db="EMBL/GenBank/DDBJ databases">
        <authorList>
            <person name="Sun Q."/>
            <person name="Mori K."/>
        </authorList>
    </citation>
    <scope>NUCLEOTIDE SEQUENCE [LARGE SCALE GENOMIC DNA]</scope>
    <source>
        <strain evidence="2 3">JCM 12520</strain>
    </source>
</reference>
<sequence>MIVTSIVMFIIAVAAGVLELPSLLRKAWTKEAIVYTVMLVAGSIVSVMAIENIRPFSPMSVPEEMYKPVYEWMHHILHVKED</sequence>
<feature type="transmembrane region" description="Helical" evidence="1">
    <location>
        <begin position="32"/>
        <end position="50"/>
    </location>
</feature>
<name>A0ABV5VYQ3_9BACL</name>
<accession>A0ABV5VYQ3</accession>
<keyword evidence="1" id="KW-1133">Transmembrane helix</keyword>